<dbReference type="Pfam" id="PF13579">
    <property type="entry name" value="Glyco_trans_4_4"/>
    <property type="match status" value="1"/>
</dbReference>
<keyword evidence="3" id="KW-0808">Transferase</keyword>
<dbReference type="CDD" id="cd03811">
    <property type="entry name" value="GT4_GT28_WabH-like"/>
    <property type="match status" value="1"/>
</dbReference>
<dbReference type="GO" id="GO:0016757">
    <property type="term" value="F:glycosyltransferase activity"/>
    <property type="evidence" value="ECO:0007669"/>
    <property type="project" value="UniProtKB-KW"/>
</dbReference>
<name>A0A5B8RHQ7_9ZZZZ</name>
<feature type="domain" description="Glycosyltransferase subfamily 4-like N-terminal" evidence="2">
    <location>
        <begin position="14"/>
        <end position="171"/>
    </location>
</feature>
<dbReference type="EC" id="2.4.1.291" evidence="3"/>
<dbReference type="AlphaFoldDB" id="A0A5B8RHQ7"/>
<reference evidence="3" key="1">
    <citation type="submission" date="2019-06" db="EMBL/GenBank/DDBJ databases">
        <authorList>
            <person name="Murdoch R.W."/>
            <person name="Fathepure B."/>
        </authorList>
    </citation>
    <scope>NUCLEOTIDE SEQUENCE</scope>
</reference>
<dbReference type="PANTHER" id="PTHR12526:SF630">
    <property type="entry name" value="GLYCOSYLTRANSFERASE"/>
    <property type="match status" value="1"/>
</dbReference>
<evidence type="ECO:0000313" key="3">
    <source>
        <dbReference type="EMBL" id="QEA07034.1"/>
    </source>
</evidence>
<gene>
    <name evidence="3" type="primary">pglJ_1</name>
    <name evidence="3" type="ORF">KBTEX_03378</name>
</gene>
<proteinExistence type="predicted"/>
<evidence type="ECO:0000259" key="2">
    <source>
        <dbReference type="Pfam" id="PF13579"/>
    </source>
</evidence>
<dbReference type="InterPro" id="IPR001296">
    <property type="entry name" value="Glyco_trans_1"/>
</dbReference>
<organism evidence="3">
    <name type="scientific">uncultured organism</name>
    <dbReference type="NCBI Taxonomy" id="155900"/>
    <lineage>
        <taxon>unclassified sequences</taxon>
        <taxon>environmental samples</taxon>
    </lineage>
</organism>
<protein>
    <submittedName>
        <fullName evidence="3">N-acetylgalactosamine-N, N'-diacetylbacillosaminyl-diphospho-undecaprenol 4-alpha-N-acetylgalactosaminyltransferase</fullName>
        <ecNumber evidence="3">2.4.1.291</ecNumber>
    </submittedName>
</protein>
<keyword evidence="3" id="KW-0328">Glycosyltransferase</keyword>
<evidence type="ECO:0000259" key="1">
    <source>
        <dbReference type="Pfam" id="PF00534"/>
    </source>
</evidence>
<feature type="domain" description="Glycosyl transferase family 1" evidence="1">
    <location>
        <begin position="192"/>
        <end position="346"/>
    </location>
</feature>
<dbReference type="SUPFAM" id="SSF53756">
    <property type="entry name" value="UDP-Glycosyltransferase/glycogen phosphorylase"/>
    <property type="match status" value="1"/>
</dbReference>
<dbReference type="Pfam" id="PF00534">
    <property type="entry name" value="Glycos_transf_1"/>
    <property type="match status" value="1"/>
</dbReference>
<dbReference type="Gene3D" id="3.40.50.2000">
    <property type="entry name" value="Glycogen Phosphorylase B"/>
    <property type="match status" value="2"/>
</dbReference>
<dbReference type="PANTHER" id="PTHR12526">
    <property type="entry name" value="GLYCOSYLTRANSFERASE"/>
    <property type="match status" value="1"/>
</dbReference>
<accession>A0A5B8RHQ7</accession>
<sequence>MTDLAIFLATSGHSGVDRVARNLLPGLVGLGVDCDLITIRGHGPYLPEGGDYERVGRVVLPARHVDTALPGLVRYLRRERPAVLMTDKYRVNRMALLARAIARVPTRLALRIGTTVSVDLASRGSWTRWVERWSLRHLYPRADYVLMPSRQAAADLEALAGWPEGRVRVVPSPVVDPARFDVPAPPDHPWFAPGGPPVILGAGELSGRKDHATLLRAFARLRRGRDARLVILGRGRQHDRLLALARELGVEADVDLPGFVDEPVRYMAHAAAFALTSRWEGAPVVLIEALASGTPVVSTDCPSGPREVLDGGRVAPLVPMGDDAALADALAGVLDTPPDPAALREAVAAYGIRRSARGYLAAMDLLAPGEDG</sequence>
<dbReference type="EMBL" id="MN079195">
    <property type="protein sequence ID" value="QEA07034.1"/>
    <property type="molecule type" value="Genomic_DNA"/>
</dbReference>
<dbReference type="InterPro" id="IPR028098">
    <property type="entry name" value="Glyco_trans_4-like_N"/>
</dbReference>